<name>A0A5B9P9S1_9BACT</name>
<keyword evidence="3 8" id="KW-0479">Metal-binding</keyword>
<evidence type="ECO:0000256" key="2">
    <source>
        <dbReference type="ARBA" id="ARBA00022598"/>
    </source>
</evidence>
<dbReference type="InterPro" id="IPR042111">
    <property type="entry name" value="Adenylosuccinate_synth_dom3"/>
</dbReference>
<comment type="subunit">
    <text evidence="1 8">Homodimer.</text>
</comment>
<evidence type="ECO:0000256" key="1">
    <source>
        <dbReference type="ARBA" id="ARBA00011738"/>
    </source>
</evidence>
<feature type="binding site" evidence="8">
    <location>
        <position position="19"/>
    </location>
    <ligand>
        <name>Mg(2+)</name>
        <dbReference type="ChEBI" id="CHEBI:18420"/>
    </ligand>
</feature>
<feature type="binding site" description="in other chain" evidence="8">
    <location>
        <begin position="44"/>
        <end position="47"/>
    </location>
    <ligand>
        <name>IMP</name>
        <dbReference type="ChEBI" id="CHEBI:58053"/>
        <note>ligand shared between dimeric partners</note>
    </ligand>
</feature>
<feature type="binding site" evidence="8">
    <location>
        <begin position="340"/>
        <end position="342"/>
    </location>
    <ligand>
        <name>GTP</name>
        <dbReference type="ChEBI" id="CHEBI:37565"/>
    </ligand>
</feature>
<dbReference type="Gene3D" id="3.40.440.10">
    <property type="entry name" value="Adenylosuccinate Synthetase, subunit A, domain 1"/>
    <property type="match status" value="1"/>
</dbReference>
<dbReference type="EC" id="6.3.4.4" evidence="8 10"/>
<dbReference type="GO" id="GO:0005525">
    <property type="term" value="F:GTP binding"/>
    <property type="evidence" value="ECO:0007669"/>
    <property type="project" value="UniProtKB-UniRule"/>
</dbReference>
<evidence type="ECO:0000256" key="4">
    <source>
        <dbReference type="ARBA" id="ARBA00022741"/>
    </source>
</evidence>
<dbReference type="STRING" id="980251.GCA_001642875_02550"/>
<feature type="binding site" evidence="8">
    <location>
        <begin position="18"/>
        <end position="24"/>
    </location>
    <ligand>
        <name>GTP</name>
        <dbReference type="ChEBI" id="CHEBI:37565"/>
    </ligand>
</feature>
<keyword evidence="7 8" id="KW-0342">GTP-binding</keyword>
<comment type="catalytic activity">
    <reaction evidence="8 10">
        <text>IMP + L-aspartate + GTP = N(6)-(1,2-dicarboxyethyl)-AMP + GDP + phosphate + 2 H(+)</text>
        <dbReference type="Rhea" id="RHEA:15753"/>
        <dbReference type="ChEBI" id="CHEBI:15378"/>
        <dbReference type="ChEBI" id="CHEBI:29991"/>
        <dbReference type="ChEBI" id="CHEBI:37565"/>
        <dbReference type="ChEBI" id="CHEBI:43474"/>
        <dbReference type="ChEBI" id="CHEBI:57567"/>
        <dbReference type="ChEBI" id="CHEBI:58053"/>
        <dbReference type="ChEBI" id="CHEBI:58189"/>
        <dbReference type="EC" id="6.3.4.4"/>
    </reaction>
</comment>
<feature type="binding site" evidence="8">
    <location>
        <begin position="422"/>
        <end position="424"/>
    </location>
    <ligand>
        <name>GTP</name>
        <dbReference type="ChEBI" id="CHEBI:37565"/>
    </ligand>
</feature>
<dbReference type="NCBIfam" id="TIGR00184">
    <property type="entry name" value="purA"/>
    <property type="match status" value="1"/>
</dbReference>
<keyword evidence="6 8" id="KW-0460">Magnesium</keyword>
<dbReference type="AlphaFoldDB" id="A0A5B9P9S1"/>
<dbReference type="FunFam" id="1.10.300.10:FF:000001">
    <property type="entry name" value="Adenylosuccinate synthetase"/>
    <property type="match status" value="1"/>
</dbReference>
<dbReference type="OrthoDB" id="9807553at2"/>
<feature type="binding site" description="in other chain" evidence="8">
    <location>
        <position position="312"/>
    </location>
    <ligand>
        <name>IMP</name>
        <dbReference type="ChEBI" id="CHEBI:58053"/>
        <note>ligand shared between dimeric partners</note>
    </ligand>
</feature>
<dbReference type="GO" id="GO:0005737">
    <property type="term" value="C:cytoplasm"/>
    <property type="evidence" value="ECO:0007669"/>
    <property type="project" value="UniProtKB-SubCell"/>
</dbReference>
<feature type="binding site" evidence="8">
    <location>
        <begin position="308"/>
        <end position="314"/>
    </location>
    <ligand>
        <name>substrate</name>
    </ligand>
</feature>
<keyword evidence="5 8" id="KW-0658">Purine biosynthesis</keyword>
<dbReference type="GO" id="GO:0000287">
    <property type="term" value="F:magnesium ion binding"/>
    <property type="evidence" value="ECO:0007669"/>
    <property type="project" value="UniProtKB-UniRule"/>
</dbReference>
<evidence type="ECO:0000256" key="10">
    <source>
        <dbReference type="RuleBase" id="RU000520"/>
    </source>
</evidence>
<dbReference type="GO" id="GO:0044208">
    <property type="term" value="P:'de novo' AMP biosynthetic process"/>
    <property type="evidence" value="ECO:0007669"/>
    <property type="project" value="UniProtKB-UniRule"/>
</dbReference>
<dbReference type="HAMAP" id="MF_00011">
    <property type="entry name" value="Adenylosucc_synth"/>
    <property type="match status" value="1"/>
</dbReference>
<dbReference type="UniPathway" id="UPA00075">
    <property type="reaction ID" value="UER00335"/>
</dbReference>
<dbReference type="InterPro" id="IPR001114">
    <property type="entry name" value="Adenylosuccinate_synthetase"/>
</dbReference>
<dbReference type="InterPro" id="IPR018220">
    <property type="entry name" value="Adenylosuccin_syn_GTP-bd"/>
</dbReference>
<accession>A0A5B9P9S1</accession>
<dbReference type="FunFam" id="3.90.170.10:FF:000001">
    <property type="entry name" value="Adenylosuccinate synthetase"/>
    <property type="match status" value="1"/>
</dbReference>
<feature type="binding site" evidence="8">
    <location>
        <position position="46"/>
    </location>
    <ligand>
        <name>Mg(2+)</name>
        <dbReference type="ChEBI" id="CHEBI:18420"/>
    </ligand>
</feature>
<comment type="function">
    <text evidence="8">Plays an important role in the de novo pathway of purine nucleotide biosynthesis. Catalyzes the first committed step in the biosynthesis of AMP from IMP.</text>
</comment>
<dbReference type="EMBL" id="CP042912">
    <property type="protein sequence ID" value="QEG21660.1"/>
    <property type="molecule type" value="Genomic_DNA"/>
</dbReference>
<organism evidence="11 12">
    <name type="scientific">Mariniblastus fucicola</name>
    <dbReference type="NCBI Taxonomy" id="980251"/>
    <lineage>
        <taxon>Bacteria</taxon>
        <taxon>Pseudomonadati</taxon>
        <taxon>Planctomycetota</taxon>
        <taxon>Planctomycetia</taxon>
        <taxon>Pirellulales</taxon>
        <taxon>Pirellulaceae</taxon>
        <taxon>Mariniblastus</taxon>
    </lineage>
</organism>
<proteinExistence type="inferred from homology"/>
<dbReference type="PROSITE" id="PS01266">
    <property type="entry name" value="ADENYLOSUCCIN_SYN_1"/>
    <property type="match status" value="1"/>
</dbReference>
<dbReference type="InterPro" id="IPR042110">
    <property type="entry name" value="Adenylosuccinate_synth_dom2"/>
</dbReference>
<reference evidence="11 12" key="1">
    <citation type="submission" date="2019-08" db="EMBL/GenBank/DDBJ databases">
        <title>Deep-cultivation of Planctomycetes and their phenomic and genomic characterization uncovers novel biology.</title>
        <authorList>
            <person name="Wiegand S."/>
            <person name="Jogler M."/>
            <person name="Boedeker C."/>
            <person name="Pinto D."/>
            <person name="Vollmers J."/>
            <person name="Rivas-Marin E."/>
            <person name="Kohn T."/>
            <person name="Peeters S.H."/>
            <person name="Heuer A."/>
            <person name="Rast P."/>
            <person name="Oberbeckmann S."/>
            <person name="Bunk B."/>
            <person name="Jeske O."/>
            <person name="Meyerdierks A."/>
            <person name="Storesund J.E."/>
            <person name="Kallscheuer N."/>
            <person name="Luecker S."/>
            <person name="Lage O.M."/>
            <person name="Pohl T."/>
            <person name="Merkel B.J."/>
            <person name="Hornburger P."/>
            <person name="Mueller R.-W."/>
            <person name="Bruemmer F."/>
            <person name="Labrenz M."/>
            <person name="Spormann A.M."/>
            <person name="Op den Camp H."/>
            <person name="Overmann J."/>
            <person name="Amann R."/>
            <person name="Jetten M.S.M."/>
            <person name="Mascher T."/>
            <person name="Medema M.H."/>
            <person name="Devos D.P."/>
            <person name="Kaster A.-K."/>
            <person name="Ovreas L."/>
            <person name="Rohde M."/>
            <person name="Galperin M.Y."/>
            <person name="Jogler C."/>
        </authorList>
    </citation>
    <scope>NUCLEOTIDE SEQUENCE [LARGE SCALE GENOMIC DNA]</scope>
    <source>
        <strain evidence="11 12">FC18</strain>
    </source>
</reference>
<dbReference type="SUPFAM" id="SSF52540">
    <property type="entry name" value="P-loop containing nucleoside triphosphate hydrolases"/>
    <property type="match status" value="1"/>
</dbReference>
<dbReference type="KEGG" id="mff:MFFC18_15180"/>
<evidence type="ECO:0000313" key="12">
    <source>
        <dbReference type="Proteomes" id="UP000322214"/>
    </source>
</evidence>
<keyword evidence="2 8" id="KW-0436">Ligase</keyword>
<sequence>MLKGCRVSGTCVIGLQWGDEAKGKLVDLLTEGKDLVVRYQGGANAGHTVVIGDEVYKLHHIPSGIINDGVLNLISPGVVINPPTILQEIEMLAGRGIDVASRMKISERAHVVMPWHVLEDQMWNRLVTGEDNIGSTLRGIGPCYADKIGRSFAIRIGDMIRDDFADRVRKIVAVKTKVLSAAGSEEVASLDAEKIIAEYSDYAARLKPMVTDTNRIVLDAVDADKAVLFEGAQGSLLDIDHGTFPFVTSSNASGTGISSGSGAPGGFFKRIIGVCKCYATRVGGGPFPTEQENETGEHIRQMGKEFGTTTGRPRRCGWFDAVAVRFTTRLGGVTAIALTMLDVLSELEEIKICTGYELDGETIDWFPSHADDLKKLVPVYETIEGWQQDVTGARTVEDLPEKAIAFCLRLQELIGRPIEFISVGPDRAQTIEVKNLELAKV</sequence>
<feature type="binding site" evidence="8">
    <location>
        <position position="150"/>
    </location>
    <ligand>
        <name>IMP</name>
        <dbReference type="ChEBI" id="CHEBI:58053"/>
        <note>ligand shared between dimeric partners</note>
    </ligand>
</feature>
<feature type="binding site" evidence="8">
    <location>
        <position position="314"/>
    </location>
    <ligand>
        <name>GTP</name>
        <dbReference type="ChEBI" id="CHEBI:37565"/>
    </ligand>
</feature>
<evidence type="ECO:0000313" key="11">
    <source>
        <dbReference type="EMBL" id="QEG21660.1"/>
    </source>
</evidence>
<dbReference type="PROSITE" id="PS00513">
    <property type="entry name" value="ADENYLOSUCCIN_SYN_2"/>
    <property type="match status" value="1"/>
</dbReference>
<evidence type="ECO:0000256" key="3">
    <source>
        <dbReference type="ARBA" id="ARBA00022723"/>
    </source>
</evidence>
<dbReference type="InterPro" id="IPR033128">
    <property type="entry name" value="Adenylosuccin_syn_Lys_AS"/>
</dbReference>
<gene>
    <name evidence="8 11" type="primary">purA</name>
    <name evidence="11" type="ORF">MFFC18_15180</name>
</gene>
<dbReference type="PANTHER" id="PTHR11846:SF0">
    <property type="entry name" value="ADENYLOSUCCINATE SYNTHETASE"/>
    <property type="match status" value="1"/>
</dbReference>
<dbReference type="Gene3D" id="3.90.170.10">
    <property type="entry name" value="Adenylosuccinate Synthetase, subunit A, domain 3"/>
    <property type="match status" value="1"/>
</dbReference>
<dbReference type="SMART" id="SM00788">
    <property type="entry name" value="Adenylsucc_synt"/>
    <property type="match status" value="1"/>
</dbReference>
<protein>
    <recommendedName>
        <fullName evidence="8 10">Adenylosuccinate synthetase</fullName>
        <shortName evidence="8">AMPSase</shortName>
        <shortName evidence="8">AdSS</shortName>
        <ecNumber evidence="8 10">6.3.4.4</ecNumber>
    </recommendedName>
    <alternativeName>
        <fullName evidence="8">IMP--aspartate ligase</fullName>
    </alternativeName>
</protein>
<dbReference type="GO" id="GO:0004019">
    <property type="term" value="F:adenylosuccinate synthase activity"/>
    <property type="evidence" value="ECO:0007669"/>
    <property type="project" value="UniProtKB-UniRule"/>
</dbReference>
<comment type="similarity">
    <text evidence="8 10">Belongs to the adenylosuccinate synthetase family.</text>
</comment>
<dbReference type="GO" id="GO:0046040">
    <property type="term" value="P:IMP metabolic process"/>
    <property type="evidence" value="ECO:0007669"/>
    <property type="project" value="TreeGrafter"/>
</dbReference>
<evidence type="ECO:0000256" key="9">
    <source>
        <dbReference type="PROSITE-ProRule" id="PRU10134"/>
    </source>
</evidence>
<dbReference type="PANTHER" id="PTHR11846">
    <property type="entry name" value="ADENYLOSUCCINATE SYNTHETASE"/>
    <property type="match status" value="1"/>
</dbReference>
<keyword evidence="4 8" id="KW-0547">Nucleotide-binding</keyword>
<dbReference type="CDD" id="cd03108">
    <property type="entry name" value="AdSS"/>
    <property type="match status" value="1"/>
</dbReference>
<comment type="cofactor">
    <cofactor evidence="8">
        <name>Mg(2+)</name>
        <dbReference type="ChEBI" id="CHEBI:18420"/>
    </cofactor>
    <text evidence="8">Binds 1 Mg(2+) ion per subunit.</text>
</comment>
<feature type="binding site" description="in other chain" evidence="8">
    <location>
        <position position="136"/>
    </location>
    <ligand>
        <name>IMP</name>
        <dbReference type="ChEBI" id="CHEBI:58053"/>
        <note>ligand shared between dimeric partners</note>
    </ligand>
</feature>
<dbReference type="Proteomes" id="UP000322214">
    <property type="component" value="Chromosome"/>
</dbReference>
<dbReference type="NCBIfam" id="NF002223">
    <property type="entry name" value="PRK01117.1"/>
    <property type="match status" value="1"/>
</dbReference>
<comment type="pathway">
    <text evidence="8 10">Purine metabolism; AMP biosynthesis via de novo pathway; AMP from IMP: step 1/2.</text>
</comment>
<dbReference type="Pfam" id="PF00709">
    <property type="entry name" value="Adenylsucc_synt"/>
    <property type="match status" value="1"/>
</dbReference>
<evidence type="ECO:0000256" key="5">
    <source>
        <dbReference type="ARBA" id="ARBA00022755"/>
    </source>
</evidence>
<dbReference type="InterPro" id="IPR042109">
    <property type="entry name" value="Adenylosuccinate_synth_dom1"/>
</dbReference>
<feature type="binding site" description="in other chain" evidence="8">
    <location>
        <begin position="19"/>
        <end position="22"/>
    </location>
    <ligand>
        <name>IMP</name>
        <dbReference type="ChEBI" id="CHEBI:58053"/>
        <note>ligand shared between dimeric partners</note>
    </ligand>
</feature>
<comment type="subcellular location">
    <subcellularLocation>
        <location evidence="8">Cytoplasm</location>
    </subcellularLocation>
</comment>
<keyword evidence="8" id="KW-0963">Cytoplasm</keyword>
<feature type="active site" description="Proton acceptor" evidence="8">
    <location>
        <position position="19"/>
    </location>
</feature>
<feature type="active site" description="Proton donor" evidence="8">
    <location>
        <position position="47"/>
    </location>
</feature>
<feature type="binding site" description="in other chain" evidence="8">
    <location>
        <position position="248"/>
    </location>
    <ligand>
        <name>IMP</name>
        <dbReference type="ChEBI" id="CHEBI:58053"/>
        <note>ligand shared between dimeric partners</note>
    </ligand>
</feature>
<keyword evidence="12" id="KW-1185">Reference proteome</keyword>
<dbReference type="Gene3D" id="1.10.300.10">
    <property type="entry name" value="Adenylosuccinate Synthetase, subunit A, domain 2"/>
    <property type="match status" value="1"/>
</dbReference>
<feature type="binding site" evidence="8">
    <location>
        <begin position="46"/>
        <end position="48"/>
    </location>
    <ligand>
        <name>GTP</name>
        <dbReference type="ChEBI" id="CHEBI:37565"/>
    </ligand>
</feature>
<dbReference type="InterPro" id="IPR027417">
    <property type="entry name" value="P-loop_NTPase"/>
</dbReference>
<feature type="binding site" description="in other chain" evidence="8">
    <location>
        <position position="233"/>
    </location>
    <ligand>
        <name>IMP</name>
        <dbReference type="ChEBI" id="CHEBI:58053"/>
        <note>ligand shared between dimeric partners</note>
    </ligand>
</feature>
<evidence type="ECO:0000256" key="8">
    <source>
        <dbReference type="HAMAP-Rule" id="MF_00011"/>
    </source>
</evidence>
<evidence type="ECO:0000256" key="7">
    <source>
        <dbReference type="ARBA" id="ARBA00023134"/>
    </source>
</evidence>
<evidence type="ECO:0000256" key="6">
    <source>
        <dbReference type="ARBA" id="ARBA00022842"/>
    </source>
</evidence>
<feature type="active site" evidence="9">
    <location>
        <position position="147"/>
    </location>
</feature>